<feature type="transmembrane region" description="Helical" evidence="7">
    <location>
        <begin position="121"/>
        <end position="142"/>
    </location>
</feature>
<dbReference type="RefSeq" id="WP_386155952.1">
    <property type="nucleotide sequence ID" value="NZ_JBHMBS010000004.1"/>
</dbReference>
<comment type="similarity">
    <text evidence="7">Belongs to the binding-protein-dependent transport system permease family.</text>
</comment>
<comment type="caution">
    <text evidence="9">The sequence shown here is derived from an EMBL/GenBank/DDBJ whole genome shotgun (WGS) entry which is preliminary data.</text>
</comment>
<dbReference type="EMBL" id="JBHMBS010000004">
    <property type="protein sequence ID" value="MFB9675951.1"/>
    <property type="molecule type" value="Genomic_DNA"/>
</dbReference>
<keyword evidence="4 7" id="KW-0812">Transmembrane</keyword>
<dbReference type="PANTHER" id="PTHR43744:SF12">
    <property type="entry name" value="ABC TRANSPORTER PERMEASE PROTEIN MG189-RELATED"/>
    <property type="match status" value="1"/>
</dbReference>
<evidence type="ECO:0000259" key="8">
    <source>
        <dbReference type="PROSITE" id="PS50928"/>
    </source>
</evidence>
<evidence type="ECO:0000256" key="2">
    <source>
        <dbReference type="ARBA" id="ARBA00022448"/>
    </source>
</evidence>
<keyword evidence="6 7" id="KW-0472">Membrane</keyword>
<evidence type="ECO:0000256" key="5">
    <source>
        <dbReference type="ARBA" id="ARBA00022989"/>
    </source>
</evidence>
<accession>A0ABV5TA43</accession>
<feature type="transmembrane region" description="Helical" evidence="7">
    <location>
        <begin position="196"/>
        <end position="218"/>
    </location>
</feature>
<keyword evidence="2 7" id="KW-0813">Transport</keyword>
<dbReference type="Gene3D" id="1.10.3720.10">
    <property type="entry name" value="MetI-like"/>
    <property type="match status" value="1"/>
</dbReference>
<evidence type="ECO:0000256" key="7">
    <source>
        <dbReference type="RuleBase" id="RU363032"/>
    </source>
</evidence>
<keyword evidence="3" id="KW-1003">Cell membrane</keyword>
<evidence type="ECO:0000256" key="1">
    <source>
        <dbReference type="ARBA" id="ARBA00004651"/>
    </source>
</evidence>
<proteinExistence type="inferred from homology"/>
<feature type="transmembrane region" description="Helical" evidence="7">
    <location>
        <begin position="27"/>
        <end position="47"/>
    </location>
</feature>
<feature type="transmembrane region" description="Helical" evidence="7">
    <location>
        <begin position="85"/>
        <end position="109"/>
    </location>
</feature>
<dbReference type="PANTHER" id="PTHR43744">
    <property type="entry name" value="ABC TRANSPORTER PERMEASE PROTEIN MG189-RELATED-RELATED"/>
    <property type="match status" value="1"/>
</dbReference>
<dbReference type="InterPro" id="IPR035906">
    <property type="entry name" value="MetI-like_sf"/>
</dbReference>
<reference evidence="9 10" key="1">
    <citation type="submission" date="2024-09" db="EMBL/GenBank/DDBJ databases">
        <authorList>
            <person name="Sun Q."/>
            <person name="Mori K."/>
        </authorList>
    </citation>
    <scope>NUCLEOTIDE SEQUENCE [LARGE SCALE GENOMIC DNA]</scope>
    <source>
        <strain evidence="9 10">JCM 3028</strain>
    </source>
</reference>
<protein>
    <submittedName>
        <fullName evidence="9">Carbohydrate ABC transporter permease</fullName>
    </submittedName>
</protein>
<feature type="transmembrane region" description="Helical" evidence="7">
    <location>
        <begin position="154"/>
        <end position="175"/>
    </location>
</feature>
<comment type="subcellular location">
    <subcellularLocation>
        <location evidence="1 7">Cell membrane</location>
        <topology evidence="1 7">Multi-pass membrane protein</topology>
    </subcellularLocation>
</comment>
<evidence type="ECO:0000256" key="4">
    <source>
        <dbReference type="ARBA" id="ARBA00022692"/>
    </source>
</evidence>
<gene>
    <name evidence="9" type="ORF">ACFFRH_10670</name>
</gene>
<keyword evidence="5 7" id="KW-1133">Transmembrane helix</keyword>
<feature type="domain" description="ABC transmembrane type-1" evidence="8">
    <location>
        <begin position="86"/>
        <end position="275"/>
    </location>
</feature>
<dbReference type="PROSITE" id="PS50928">
    <property type="entry name" value="ABC_TM1"/>
    <property type="match status" value="1"/>
</dbReference>
<dbReference type="Pfam" id="PF00528">
    <property type="entry name" value="BPD_transp_1"/>
    <property type="match status" value="1"/>
</dbReference>
<evidence type="ECO:0000256" key="3">
    <source>
        <dbReference type="ARBA" id="ARBA00022475"/>
    </source>
</evidence>
<evidence type="ECO:0000256" key="6">
    <source>
        <dbReference type="ARBA" id="ARBA00023136"/>
    </source>
</evidence>
<dbReference type="Proteomes" id="UP001589610">
    <property type="component" value="Unassembled WGS sequence"/>
</dbReference>
<feature type="transmembrane region" description="Helical" evidence="7">
    <location>
        <begin position="254"/>
        <end position="275"/>
    </location>
</feature>
<sequence>MRSVQGRHVPAKPAPGRKPLVKRRFSTYALLSAGLVVVVLPFVWTLLTSFKPETEIRRTPPDLLPVQWTLANYGELLEKMNITQVFVNSAVVALATVAGNLLFCSMVGYAFAKLSFRGKNVLFALVLTQMALPAIVVMIPQFVLIAKLGLVNTFLGIILPGLVTPLGIFLMRQFIADIPDELIHAARVDGAREFRIFFRIVMPLCRPALATLGLITFLGSWNNFLWPAVVAQSEDKYTLPVALAIFNGYQGTQYGLLIAGAVVVVLPVLVLFVFLQRFFIQGIASTGLK</sequence>
<evidence type="ECO:0000313" key="9">
    <source>
        <dbReference type="EMBL" id="MFB9675951.1"/>
    </source>
</evidence>
<dbReference type="CDD" id="cd06261">
    <property type="entry name" value="TM_PBP2"/>
    <property type="match status" value="1"/>
</dbReference>
<dbReference type="InterPro" id="IPR000515">
    <property type="entry name" value="MetI-like"/>
</dbReference>
<evidence type="ECO:0000313" key="10">
    <source>
        <dbReference type="Proteomes" id="UP001589610"/>
    </source>
</evidence>
<dbReference type="SUPFAM" id="SSF161098">
    <property type="entry name" value="MetI-like"/>
    <property type="match status" value="1"/>
</dbReference>
<keyword evidence="10" id="KW-1185">Reference proteome</keyword>
<name>A0ABV5TA43_9ACTN</name>
<organism evidence="9 10">
    <name type="scientific">Streptosporangium vulgare</name>
    <dbReference type="NCBI Taxonomy" id="46190"/>
    <lineage>
        <taxon>Bacteria</taxon>
        <taxon>Bacillati</taxon>
        <taxon>Actinomycetota</taxon>
        <taxon>Actinomycetes</taxon>
        <taxon>Streptosporangiales</taxon>
        <taxon>Streptosporangiaceae</taxon>
        <taxon>Streptosporangium</taxon>
    </lineage>
</organism>